<dbReference type="InterPro" id="IPR036869">
    <property type="entry name" value="J_dom_sf"/>
</dbReference>
<dbReference type="PROSITE" id="PS50076">
    <property type="entry name" value="DNAJ_2"/>
    <property type="match status" value="1"/>
</dbReference>
<name>A0A6C0HNQ9_9ZZZZ</name>
<feature type="domain" description="J" evidence="1">
    <location>
        <begin position="5"/>
        <end position="68"/>
    </location>
</feature>
<dbReference type="SUPFAM" id="SSF46565">
    <property type="entry name" value="Chaperone J-domain"/>
    <property type="match status" value="1"/>
</dbReference>
<dbReference type="Gene3D" id="1.10.287.110">
    <property type="entry name" value="DnaJ domain"/>
    <property type="match status" value="1"/>
</dbReference>
<organism evidence="2">
    <name type="scientific">viral metagenome</name>
    <dbReference type="NCBI Taxonomy" id="1070528"/>
    <lineage>
        <taxon>unclassified sequences</taxon>
        <taxon>metagenomes</taxon>
        <taxon>organismal metagenomes</taxon>
    </lineage>
</organism>
<dbReference type="CDD" id="cd06257">
    <property type="entry name" value="DnaJ"/>
    <property type="match status" value="1"/>
</dbReference>
<protein>
    <recommendedName>
        <fullName evidence="1">J domain-containing protein</fullName>
    </recommendedName>
</protein>
<evidence type="ECO:0000313" key="2">
    <source>
        <dbReference type="EMBL" id="QHT82119.1"/>
    </source>
</evidence>
<sequence>MKIVEACLLLQIKPHERFDIPLLKKKYKKACLLHHPDKKGNDTEFIRVKEAYAFLLTRPEDEFMDTIEEKRWRLYAYWLSRLENPLLHQYVIQPIQRHLSSYKTYVLEPTLENMLRKDVYYLEEEQLYIPLWHQELTFYKKIRVILNPKLGKAILDEENNLYVAIEPTDTCLRFGDISILITEEDKKRGRILQQGIPRLSEKIYDVEHLADIIIQV</sequence>
<evidence type="ECO:0000259" key="1">
    <source>
        <dbReference type="PROSITE" id="PS50076"/>
    </source>
</evidence>
<dbReference type="SMART" id="SM00271">
    <property type="entry name" value="DnaJ"/>
    <property type="match status" value="1"/>
</dbReference>
<dbReference type="InterPro" id="IPR001623">
    <property type="entry name" value="DnaJ_domain"/>
</dbReference>
<dbReference type="EMBL" id="MN739996">
    <property type="protein sequence ID" value="QHT82119.1"/>
    <property type="molecule type" value="Genomic_DNA"/>
</dbReference>
<proteinExistence type="predicted"/>
<accession>A0A6C0HNQ9</accession>
<reference evidence="2" key="1">
    <citation type="journal article" date="2020" name="Nature">
        <title>Giant virus diversity and host interactions through global metagenomics.</title>
        <authorList>
            <person name="Schulz F."/>
            <person name="Roux S."/>
            <person name="Paez-Espino D."/>
            <person name="Jungbluth S."/>
            <person name="Walsh D.A."/>
            <person name="Denef V.J."/>
            <person name="McMahon K.D."/>
            <person name="Konstantinidis K.T."/>
            <person name="Eloe-Fadrosh E.A."/>
            <person name="Kyrpides N.C."/>
            <person name="Woyke T."/>
        </authorList>
    </citation>
    <scope>NUCLEOTIDE SEQUENCE</scope>
    <source>
        <strain evidence="2">GVMAG-M-3300023184-160</strain>
    </source>
</reference>
<dbReference type="AlphaFoldDB" id="A0A6C0HNQ9"/>